<dbReference type="GO" id="GO:0009055">
    <property type="term" value="F:electron transfer activity"/>
    <property type="evidence" value="ECO:0007669"/>
    <property type="project" value="TreeGrafter"/>
</dbReference>
<dbReference type="GO" id="GO:0045454">
    <property type="term" value="P:cell redox homeostasis"/>
    <property type="evidence" value="ECO:0007669"/>
    <property type="project" value="TreeGrafter"/>
</dbReference>
<reference evidence="2 3" key="1">
    <citation type="submission" date="2018-07" db="EMBL/GenBank/DDBJ databases">
        <title>Genomic Encyclopedia of Type Strains, Phase IV (KMG-IV): sequencing the most valuable type-strain genomes for metagenomic binning, comparative biology and taxonomic classification.</title>
        <authorList>
            <person name="Goeker M."/>
        </authorList>
    </citation>
    <scope>NUCLEOTIDE SEQUENCE [LARGE SCALE GENOMIC DNA]</scope>
    <source>
        <strain evidence="2 3">DSM 25281</strain>
    </source>
</reference>
<accession>A0A370GVD7</accession>
<dbReference type="Proteomes" id="UP000255326">
    <property type="component" value="Unassembled WGS sequence"/>
</dbReference>
<keyword evidence="3" id="KW-1185">Reference proteome</keyword>
<dbReference type="CDD" id="cd02976">
    <property type="entry name" value="NrdH"/>
    <property type="match status" value="1"/>
</dbReference>
<name>A0A370GVD7_9BACI</name>
<dbReference type="Gene3D" id="3.40.30.10">
    <property type="entry name" value="Glutaredoxin"/>
    <property type="match status" value="1"/>
</dbReference>
<dbReference type="PROSITE" id="PS51354">
    <property type="entry name" value="GLUTAREDOXIN_2"/>
    <property type="match status" value="1"/>
</dbReference>
<dbReference type="EMBL" id="QQAY01000001">
    <property type="protein sequence ID" value="RDI47642.1"/>
    <property type="molecule type" value="Genomic_DNA"/>
</dbReference>
<gene>
    <name evidence="2" type="ORF">DFR59_101301</name>
</gene>
<dbReference type="Pfam" id="PF00462">
    <property type="entry name" value="Glutaredoxin"/>
    <property type="match status" value="1"/>
</dbReference>
<dbReference type="InterPro" id="IPR051548">
    <property type="entry name" value="Grx-like_ET"/>
</dbReference>
<dbReference type="InterPro" id="IPR036249">
    <property type="entry name" value="Thioredoxin-like_sf"/>
</dbReference>
<sequence>MKEVIVYSQPECPPCEIVKLFLKEHSIPFKEKNIKIDSKAKKELINHYKAFSTPVTIIDGEAVIGFDLEKISSLLNIK</sequence>
<dbReference type="SUPFAM" id="SSF52833">
    <property type="entry name" value="Thioredoxin-like"/>
    <property type="match status" value="1"/>
</dbReference>
<feature type="domain" description="Glutaredoxin" evidence="1">
    <location>
        <begin position="4"/>
        <end position="63"/>
    </location>
</feature>
<dbReference type="PANTHER" id="PTHR34386">
    <property type="entry name" value="GLUTAREDOXIN"/>
    <property type="match status" value="1"/>
</dbReference>
<evidence type="ECO:0000313" key="2">
    <source>
        <dbReference type="EMBL" id="RDI47642.1"/>
    </source>
</evidence>
<dbReference type="RefSeq" id="WP_114743857.1">
    <property type="nucleotide sequence ID" value="NZ_QQAY01000001.1"/>
</dbReference>
<dbReference type="OrthoDB" id="9795531at2"/>
<evidence type="ECO:0000313" key="3">
    <source>
        <dbReference type="Proteomes" id="UP000255326"/>
    </source>
</evidence>
<dbReference type="PANTHER" id="PTHR34386:SF1">
    <property type="entry name" value="GLUTAREDOXIN-LIKE PROTEIN NRDH"/>
    <property type="match status" value="1"/>
</dbReference>
<evidence type="ECO:0000259" key="1">
    <source>
        <dbReference type="Pfam" id="PF00462"/>
    </source>
</evidence>
<organism evidence="2 3">
    <name type="scientific">Falsibacillus pallidus</name>
    <dbReference type="NCBI Taxonomy" id="493781"/>
    <lineage>
        <taxon>Bacteria</taxon>
        <taxon>Bacillati</taxon>
        <taxon>Bacillota</taxon>
        <taxon>Bacilli</taxon>
        <taxon>Bacillales</taxon>
        <taxon>Bacillaceae</taxon>
        <taxon>Falsibacillus</taxon>
    </lineage>
</organism>
<dbReference type="AlphaFoldDB" id="A0A370GVD7"/>
<dbReference type="InterPro" id="IPR002109">
    <property type="entry name" value="Glutaredoxin"/>
</dbReference>
<protein>
    <submittedName>
        <fullName evidence="2">Glutaredoxin-like YruB-family protein</fullName>
    </submittedName>
</protein>
<comment type="caution">
    <text evidence="2">The sequence shown here is derived from an EMBL/GenBank/DDBJ whole genome shotgun (WGS) entry which is preliminary data.</text>
</comment>
<proteinExistence type="predicted"/>